<sequence length="284" mass="32033">MFSPGDSENSRYSDTEAASFGSSESDSDSEPTFDFDDAITSRQFLLKETPKISRKVLSTDKQDVAIIPNHEIGTAILDTNKPNIKEPLDSKAPHNKEDSQNVDQRFQSNSDKINKTNEEIKNSLLKLKESQAQLQKLFEESKAPHDETVLEKIKIDVNIRIKEEEVKPVPIQMNIYQQIAVANFQIDKAQIQLLELFSSIKFCEEKEEKPNDNNNNSKMVEKANKAKEISEYIQNTQSNPSIPDPKDSSAISQSLSLENLFQQVETAISGLSNIQGELNKLLQM</sequence>
<name>A0ABR2KU36_9EUKA</name>
<proteinExistence type="predicted"/>
<keyword evidence="3" id="KW-1185">Reference proteome</keyword>
<feature type="region of interest" description="Disordered" evidence="1">
    <location>
        <begin position="77"/>
        <end position="115"/>
    </location>
</feature>
<dbReference type="Proteomes" id="UP001470230">
    <property type="component" value="Unassembled WGS sequence"/>
</dbReference>
<organism evidence="2 3">
    <name type="scientific">Tritrichomonas musculus</name>
    <dbReference type="NCBI Taxonomy" id="1915356"/>
    <lineage>
        <taxon>Eukaryota</taxon>
        <taxon>Metamonada</taxon>
        <taxon>Parabasalia</taxon>
        <taxon>Tritrichomonadida</taxon>
        <taxon>Tritrichomonadidae</taxon>
        <taxon>Tritrichomonas</taxon>
    </lineage>
</organism>
<feature type="compositionally biased region" description="Basic and acidic residues" evidence="1">
    <location>
        <begin position="83"/>
        <end position="99"/>
    </location>
</feature>
<evidence type="ECO:0000313" key="2">
    <source>
        <dbReference type="EMBL" id="KAK8894521.1"/>
    </source>
</evidence>
<evidence type="ECO:0000256" key="1">
    <source>
        <dbReference type="SAM" id="MobiDB-lite"/>
    </source>
</evidence>
<comment type="caution">
    <text evidence="2">The sequence shown here is derived from an EMBL/GenBank/DDBJ whole genome shotgun (WGS) entry which is preliminary data.</text>
</comment>
<reference evidence="2 3" key="1">
    <citation type="submission" date="2024-04" db="EMBL/GenBank/DDBJ databases">
        <title>Tritrichomonas musculus Genome.</title>
        <authorList>
            <person name="Alves-Ferreira E."/>
            <person name="Grigg M."/>
            <person name="Lorenzi H."/>
            <person name="Galac M."/>
        </authorList>
    </citation>
    <scope>NUCLEOTIDE SEQUENCE [LARGE SCALE GENOMIC DNA]</scope>
    <source>
        <strain evidence="2 3">EAF2021</strain>
    </source>
</reference>
<accession>A0ABR2KU36</accession>
<feature type="compositionally biased region" description="Acidic residues" evidence="1">
    <location>
        <begin position="25"/>
        <end position="34"/>
    </location>
</feature>
<feature type="region of interest" description="Disordered" evidence="1">
    <location>
        <begin position="1"/>
        <end position="34"/>
    </location>
</feature>
<gene>
    <name evidence="2" type="ORF">M9Y10_022955</name>
</gene>
<protein>
    <submittedName>
        <fullName evidence="2">Uncharacterized protein</fullName>
    </submittedName>
</protein>
<evidence type="ECO:0000313" key="3">
    <source>
        <dbReference type="Proteomes" id="UP001470230"/>
    </source>
</evidence>
<dbReference type="EMBL" id="JAPFFF010000003">
    <property type="protein sequence ID" value="KAK8894521.1"/>
    <property type="molecule type" value="Genomic_DNA"/>
</dbReference>
<feature type="compositionally biased region" description="Polar residues" evidence="1">
    <location>
        <begin position="101"/>
        <end position="111"/>
    </location>
</feature>